<evidence type="ECO:0000313" key="2">
    <source>
        <dbReference type="WBParaSite" id="nRc.2.0.1.t12835-RA"/>
    </source>
</evidence>
<proteinExistence type="predicted"/>
<dbReference type="AlphaFoldDB" id="A0A915IFA1"/>
<evidence type="ECO:0000313" key="1">
    <source>
        <dbReference type="Proteomes" id="UP000887565"/>
    </source>
</evidence>
<sequence>MHFGIEDAATDRTVPDTCSFEQVSGKNCQSVSSLLMSGKFFSLVTTRLNGMAAPRNVQDAVCKKVKKDGKHTRHEISS</sequence>
<name>A0A915IFA1_ROMCU</name>
<keyword evidence="1" id="KW-1185">Reference proteome</keyword>
<organism evidence="1 2">
    <name type="scientific">Romanomermis culicivorax</name>
    <name type="common">Nematode worm</name>
    <dbReference type="NCBI Taxonomy" id="13658"/>
    <lineage>
        <taxon>Eukaryota</taxon>
        <taxon>Metazoa</taxon>
        <taxon>Ecdysozoa</taxon>
        <taxon>Nematoda</taxon>
        <taxon>Enoplea</taxon>
        <taxon>Dorylaimia</taxon>
        <taxon>Mermithida</taxon>
        <taxon>Mermithoidea</taxon>
        <taxon>Mermithidae</taxon>
        <taxon>Romanomermis</taxon>
    </lineage>
</organism>
<dbReference type="Proteomes" id="UP000887565">
    <property type="component" value="Unplaced"/>
</dbReference>
<protein>
    <submittedName>
        <fullName evidence="2">Uncharacterized protein</fullName>
    </submittedName>
</protein>
<dbReference type="WBParaSite" id="nRc.2.0.1.t12835-RA">
    <property type="protein sequence ID" value="nRc.2.0.1.t12835-RA"/>
    <property type="gene ID" value="nRc.2.0.1.g12835"/>
</dbReference>
<accession>A0A915IFA1</accession>
<reference evidence="2" key="1">
    <citation type="submission" date="2022-11" db="UniProtKB">
        <authorList>
            <consortium name="WormBaseParasite"/>
        </authorList>
    </citation>
    <scope>IDENTIFICATION</scope>
</reference>